<evidence type="ECO:0000256" key="7">
    <source>
        <dbReference type="SAM" id="Phobius"/>
    </source>
</evidence>
<keyword evidence="2 7" id="KW-0812">Transmembrane</keyword>
<dbReference type="PANTHER" id="PTHR45902">
    <property type="entry name" value="LATROPHILIN RECEPTOR-LIKE PROTEIN A"/>
    <property type="match status" value="1"/>
</dbReference>
<dbReference type="PRINTS" id="PR02001">
    <property type="entry name" value="GCR1CAMPR"/>
</dbReference>
<dbReference type="InterPro" id="IPR022343">
    <property type="entry name" value="GCR1-cAMP_receptor"/>
</dbReference>
<evidence type="ECO:0000313" key="10">
    <source>
        <dbReference type="EMBL" id="CAH3028096.1"/>
    </source>
</evidence>
<evidence type="ECO:0000256" key="5">
    <source>
        <dbReference type="ARBA" id="ARBA00023157"/>
    </source>
</evidence>
<gene>
    <name evidence="10" type="ORF">PEVE_00033147</name>
</gene>
<organism evidence="10 11">
    <name type="scientific">Porites evermanni</name>
    <dbReference type="NCBI Taxonomy" id="104178"/>
    <lineage>
        <taxon>Eukaryota</taxon>
        <taxon>Metazoa</taxon>
        <taxon>Cnidaria</taxon>
        <taxon>Anthozoa</taxon>
        <taxon>Hexacorallia</taxon>
        <taxon>Scleractinia</taxon>
        <taxon>Fungiina</taxon>
        <taxon>Poritidae</taxon>
        <taxon>Porites</taxon>
    </lineage>
</organism>
<feature type="transmembrane region" description="Helical" evidence="7">
    <location>
        <begin position="425"/>
        <end position="447"/>
    </location>
</feature>
<feature type="transmembrane region" description="Helical" evidence="7">
    <location>
        <begin position="728"/>
        <end position="746"/>
    </location>
</feature>
<dbReference type="CDD" id="cd15039">
    <property type="entry name" value="7tmB3_Methuselah-like"/>
    <property type="match status" value="2"/>
</dbReference>
<dbReference type="Pfam" id="PF00002">
    <property type="entry name" value="7tm_2"/>
    <property type="match status" value="2"/>
</dbReference>
<dbReference type="PROSITE" id="PS50958">
    <property type="entry name" value="SMB_2"/>
    <property type="match status" value="2"/>
</dbReference>
<keyword evidence="5" id="KW-1015">Disulfide bond</keyword>
<dbReference type="PANTHER" id="PTHR45902:SF4">
    <property type="entry name" value="G-PROTEIN COUPLED RECEPTORS FAMILY 2 PROFILE 2 DOMAIN-CONTAINING PROTEIN"/>
    <property type="match status" value="1"/>
</dbReference>
<dbReference type="Pfam" id="PF01033">
    <property type="entry name" value="Somatomedin_B"/>
    <property type="match status" value="1"/>
</dbReference>
<feature type="region of interest" description="Disordered" evidence="6">
    <location>
        <begin position="685"/>
        <end position="709"/>
    </location>
</feature>
<feature type="transmembrane region" description="Helical" evidence="7">
    <location>
        <begin position="1355"/>
        <end position="1380"/>
    </location>
</feature>
<feature type="region of interest" description="Disordered" evidence="6">
    <location>
        <begin position="749"/>
        <end position="771"/>
    </location>
</feature>
<feature type="compositionally biased region" description="Pro residues" evidence="6">
    <location>
        <begin position="750"/>
        <end position="759"/>
    </location>
</feature>
<dbReference type="InterPro" id="IPR036024">
    <property type="entry name" value="Somatomedin_B-like_dom_sf"/>
</dbReference>
<feature type="domain" description="SMB" evidence="9">
    <location>
        <begin position="824"/>
        <end position="874"/>
    </location>
</feature>
<feature type="transmembrane region" description="Helical" evidence="7">
    <location>
        <begin position="1427"/>
        <end position="1448"/>
    </location>
</feature>
<feature type="domain" description="SMB" evidence="9">
    <location>
        <begin position="46"/>
        <end position="95"/>
    </location>
</feature>
<comment type="caution">
    <text evidence="10">The sequence shown here is derived from an EMBL/GenBank/DDBJ whole genome shotgun (WGS) entry which is preliminary data.</text>
</comment>
<feature type="transmembrane region" description="Helical" evidence="7">
    <location>
        <begin position="622"/>
        <end position="642"/>
    </location>
</feature>
<keyword evidence="11" id="KW-1185">Reference proteome</keyword>
<feature type="transmembrane region" description="Helical" evidence="7">
    <location>
        <begin position="1269"/>
        <end position="1289"/>
    </location>
</feature>
<feature type="transmembrane region" description="Helical" evidence="7">
    <location>
        <begin position="648"/>
        <end position="669"/>
    </location>
</feature>
<feature type="transmembrane region" description="Helical" evidence="7">
    <location>
        <begin position="487"/>
        <end position="508"/>
    </location>
</feature>
<evidence type="ECO:0000259" key="8">
    <source>
        <dbReference type="PROSITE" id="PS50261"/>
    </source>
</evidence>
<dbReference type="Gene3D" id="1.20.1070.10">
    <property type="entry name" value="Rhodopsin 7-helix transmembrane proteins"/>
    <property type="match status" value="2"/>
</dbReference>
<reference evidence="10 11" key="1">
    <citation type="submission" date="2022-05" db="EMBL/GenBank/DDBJ databases">
        <authorList>
            <consortium name="Genoscope - CEA"/>
            <person name="William W."/>
        </authorList>
    </citation>
    <scope>NUCLEOTIDE SEQUENCE [LARGE SCALE GENOMIC DNA]</scope>
</reference>
<keyword evidence="4 7" id="KW-0472">Membrane</keyword>
<feature type="compositionally biased region" description="Low complexity" evidence="6">
    <location>
        <begin position="687"/>
        <end position="706"/>
    </location>
</feature>
<feature type="transmembrane region" description="Helical" evidence="7">
    <location>
        <begin position="1203"/>
        <end position="1225"/>
    </location>
</feature>
<dbReference type="Gene3D" id="4.10.410.20">
    <property type="match status" value="1"/>
</dbReference>
<dbReference type="SMART" id="SM00201">
    <property type="entry name" value="SO"/>
    <property type="match status" value="2"/>
</dbReference>
<feature type="transmembrane region" description="Helical" evidence="7">
    <location>
        <begin position="576"/>
        <end position="601"/>
    </location>
</feature>
<feature type="transmembrane region" description="Helical" evidence="7">
    <location>
        <begin position="538"/>
        <end position="564"/>
    </location>
</feature>
<evidence type="ECO:0000259" key="9">
    <source>
        <dbReference type="PROSITE" id="PS50958"/>
    </source>
</evidence>
<dbReference type="SUPFAM" id="SSF90188">
    <property type="entry name" value="Somatomedin B domain"/>
    <property type="match status" value="2"/>
</dbReference>
<dbReference type="Proteomes" id="UP001159427">
    <property type="component" value="Unassembled WGS sequence"/>
</dbReference>
<feature type="transmembrane region" description="Helical" evidence="7">
    <location>
        <begin position="459"/>
        <end position="475"/>
    </location>
</feature>
<feature type="transmembrane region" description="Helical" evidence="7">
    <location>
        <begin position="1237"/>
        <end position="1257"/>
    </location>
</feature>
<dbReference type="InterPro" id="IPR001212">
    <property type="entry name" value="Somatomedin_B_dom"/>
</dbReference>
<comment type="subcellular location">
    <subcellularLocation>
        <location evidence="1">Membrane</location>
        <topology evidence="1">Multi-pass membrane protein</topology>
    </subcellularLocation>
</comment>
<feature type="transmembrane region" description="Helical" evidence="7">
    <location>
        <begin position="1317"/>
        <end position="1343"/>
    </location>
</feature>
<dbReference type="InterPro" id="IPR017981">
    <property type="entry name" value="GPCR_2-like_7TM"/>
</dbReference>
<feature type="compositionally biased region" description="Low complexity" evidence="6">
    <location>
        <begin position="760"/>
        <end position="771"/>
    </location>
</feature>
<keyword evidence="3 7" id="KW-1133">Transmembrane helix</keyword>
<proteinExistence type="predicted"/>
<evidence type="ECO:0000256" key="6">
    <source>
        <dbReference type="SAM" id="MobiDB-lite"/>
    </source>
</evidence>
<evidence type="ECO:0000313" key="11">
    <source>
        <dbReference type="Proteomes" id="UP001159427"/>
    </source>
</evidence>
<dbReference type="InterPro" id="IPR053231">
    <property type="entry name" value="GPCR_LN-TM7"/>
</dbReference>
<feature type="domain" description="G-protein coupled receptors family 2 profile 2" evidence="8">
    <location>
        <begin position="1201"/>
        <end position="1451"/>
    </location>
</feature>
<dbReference type="InterPro" id="IPR000832">
    <property type="entry name" value="GPCR_2_secretin-like"/>
</dbReference>
<feature type="domain" description="G-protein coupled receptors family 2 profile 2" evidence="8">
    <location>
        <begin position="423"/>
        <end position="672"/>
    </location>
</feature>
<feature type="transmembrane region" description="Helical" evidence="7">
    <location>
        <begin position="1401"/>
        <end position="1421"/>
    </location>
</feature>
<sequence>MTFCLIPVSEDLVVRFYDKNISTQELLIKLNMTRHSFSVNNLCPSSRFSCETVCPLNESSEARERMFQKPCYCDTLCLELGDCCYDYFVRCVDDKIRKRDLSRHVCVKTSKKGGHGYALIDSCPSGNSDRSLEYLCSVSSSSLELPVIDFHDNSLYKNFFCAKCNNAYNPVYWNFSASCKRNFIPTILGDNPYSRKMMLDFIIKNCDWEFTVPRISSNLKNCLSVKVQCKESVPENLLLSSLCSFYAFPVCKDIQRKNPHCEMCRGNDISELSCVCYPGPSAGDPGPSLDILFDFSSPSDHTITIGDIKTTVKNKECSYGFLFDPLSEECVQMYAPENVVGLSVTNNGSVVRYNCKGSGFVKRHISSVILLPNGSIWIPLNKRTYNNESYFINGSMVFVCENFTRNFTETTRFVFNDQKLTGKQILTYVGCAISIISLILLLGVYIFLKELRTLPGKNLMSLSTAMLFYHTFFLMSGQTSRPRLCMAVSILLHYFLLATFCWMSVMAFDVTKTFTNKGQASGTASSRSSKIAFIKYHIYAWTCPAIIVITSSVLDTSNAVFIGYGERLCWISNGKALLVVLGIPVALLLTFNCVAIYITLLSIWKVQKATRRVTDQRTNLPILYIKLSSALGFTWLLGFIYPFAKVEFLAYLFVICNSLQGFFIFLAFVANKRTLVKMKGAWRLPSKSDGSTNTTSNTGKNKTTNRNKNEELALTTSAVPFKTYERHMMYWVISIFLVVGVSTVASQTTPSPPLPPWSPSSPSATRPTVSPNKTLTAQEASPAVLVSRDLVVQFYDKIISTQELLIKLNMTRYRFSVNNLCPSPQYSCEAVCRLNESSQARERMFQRPCYCDELCLELGDCCYDYFQRCVADLTPKRHLLKHVCVKTSNTEFYGYTMIASCPSDNSDKSLKTLCTSASSPLELPVFDFDDNIVYKNIFCAKCNRASNPVYWKFSASCNRRYITASDIPKNRTLMLNFLTKNCDWEFTVPRANINLKKCLSVKVQCKESELGNSILSSLCSFYAFPVCENIRSKNPHCEMCRGNDISAFSCICNTSLITAAPPPVGGIPSLDILFDFSSSSDHTVKIGDKTTIVKNRECSHGFLYDPFTEKCVRVQVVDRPAAINGSFNNYSSCEGSGFVKVGISSVTVLPNGSVSIPLHKRTYNNGSYFINGSFVFVCVNLIRNFNETTTLNSEDEKLTGRQIMTYVGCAISITSLILLLGVYIIFSELKTLPGKNLMSLSISMLFYHTFFLMSGQTNRPHLCMAVSVLLHYFLLSTFFWMSVMAVDVAKTFTKKGQTSRSVARSRSSKATFIKYHIYAWISPAIIVIISFALDTSGAAFIGYGDNFCWISNGKALLVVLGAPVAIILLFNCVAITITLLSIWKVQKSSRRVTDQKASLSILYIKLSSALGFTWLLGFIVPFAKVDFLTYLFVICNSLQGFFIFLAFVANKRTLVKVKCAWGSLSKSDGSTNTTSNTGRNRGTNTSKDEQLAATTAL</sequence>
<evidence type="ECO:0000256" key="2">
    <source>
        <dbReference type="ARBA" id="ARBA00022692"/>
    </source>
</evidence>
<protein>
    <submittedName>
        <fullName evidence="10">Uncharacterized protein</fullName>
    </submittedName>
</protein>
<evidence type="ECO:0000256" key="4">
    <source>
        <dbReference type="ARBA" id="ARBA00023136"/>
    </source>
</evidence>
<evidence type="ECO:0000256" key="1">
    <source>
        <dbReference type="ARBA" id="ARBA00004141"/>
    </source>
</evidence>
<dbReference type="PROSITE" id="PS50261">
    <property type="entry name" value="G_PROTEIN_RECEP_F2_4"/>
    <property type="match status" value="2"/>
</dbReference>
<accession>A0ABN8MF48</accession>
<dbReference type="PROSITE" id="PS00524">
    <property type="entry name" value="SMB_1"/>
    <property type="match status" value="2"/>
</dbReference>
<feature type="region of interest" description="Disordered" evidence="6">
    <location>
        <begin position="1466"/>
        <end position="1497"/>
    </location>
</feature>
<dbReference type="EMBL" id="CALNXI010000490">
    <property type="protein sequence ID" value="CAH3028096.1"/>
    <property type="molecule type" value="Genomic_DNA"/>
</dbReference>
<evidence type="ECO:0000256" key="3">
    <source>
        <dbReference type="ARBA" id="ARBA00022989"/>
    </source>
</evidence>
<name>A0ABN8MF48_9CNID</name>
<feature type="compositionally biased region" description="Low complexity" evidence="6">
    <location>
        <begin position="1469"/>
        <end position="1485"/>
    </location>
</feature>